<feature type="transmembrane region" description="Helical" evidence="1">
    <location>
        <begin position="66"/>
        <end position="88"/>
    </location>
</feature>
<protein>
    <recommendedName>
        <fullName evidence="4">DUF2254 domain-containing protein</fullName>
    </recommendedName>
</protein>
<dbReference type="AlphaFoldDB" id="Q1N320"/>
<keyword evidence="1" id="KW-0472">Membrane</keyword>
<accession>Q1N320</accession>
<name>Q1N320_9GAMM</name>
<evidence type="ECO:0000313" key="3">
    <source>
        <dbReference type="Proteomes" id="UP000004263"/>
    </source>
</evidence>
<dbReference type="Pfam" id="PF10011">
    <property type="entry name" value="DUF2254"/>
    <property type="match status" value="1"/>
</dbReference>
<feature type="transmembrane region" description="Helical" evidence="1">
    <location>
        <begin position="108"/>
        <end position="127"/>
    </location>
</feature>
<keyword evidence="3" id="KW-1185">Reference proteome</keyword>
<feature type="transmembrane region" description="Helical" evidence="1">
    <location>
        <begin position="139"/>
        <end position="159"/>
    </location>
</feature>
<dbReference type="InterPro" id="IPR018723">
    <property type="entry name" value="DUF2254_membrane"/>
</dbReference>
<dbReference type="STRING" id="207949.RED65_06378"/>
<dbReference type="Proteomes" id="UP000004263">
    <property type="component" value="Unassembled WGS sequence"/>
</dbReference>
<comment type="caution">
    <text evidence="2">The sequence shown here is derived from an EMBL/GenBank/DDBJ whole genome shotgun (WGS) entry which is preliminary data.</text>
</comment>
<dbReference type="HOGENOM" id="CLU_032303_1_1_6"/>
<keyword evidence="1" id="KW-0812">Transmembrane</keyword>
<gene>
    <name evidence="2" type="ORF">RED65_06378</name>
</gene>
<evidence type="ECO:0008006" key="4">
    <source>
        <dbReference type="Google" id="ProtNLM"/>
    </source>
</evidence>
<evidence type="ECO:0000313" key="2">
    <source>
        <dbReference type="EMBL" id="EAT12499.1"/>
    </source>
</evidence>
<reference evidence="2 3" key="1">
    <citation type="submission" date="2006-03" db="EMBL/GenBank/DDBJ databases">
        <authorList>
            <person name="Pinhassi J."/>
            <person name="Pedros-Alio C."/>
            <person name="Ferriera S."/>
            <person name="Johnson J."/>
            <person name="Kravitz S."/>
            <person name="Halpern A."/>
            <person name="Remington K."/>
            <person name="Beeson K."/>
            <person name="Tran B."/>
            <person name="Rogers Y.-H."/>
            <person name="Friedman R."/>
            <person name="Venter J.C."/>
        </authorList>
    </citation>
    <scope>NUCLEOTIDE SEQUENCE [LARGE SCALE GENOMIC DNA]</scope>
    <source>
        <strain evidence="2 3">RED65</strain>
    </source>
</reference>
<dbReference type="OrthoDB" id="2955631at2"/>
<feature type="transmembrane region" description="Helical" evidence="1">
    <location>
        <begin position="15"/>
        <end position="36"/>
    </location>
</feature>
<sequence>MKKNVFFWNELKGTFWFIPSMILVTSVVLAFVLIYVDQKVMIVEKGVLQLVFVNDIASARTILSTIAGAMISVAGTVFSVTLVALTLASNQLGPRLIQTFMYVRLNQVVLGLYVSTFLYSLLVLNSIEQTQDGSFVPSISILVAIAFTVVNILMLIVFIHRIATSIQADKVIADVSTALSNQVRKLFPNSDEAEPSSNESYDLDVMKSHYKYKTSLLAAKSGYLQYVEYDSLLCELEADDELMELHYRPGGYVIEGVELATLYSDKQVSKDEIGVLLQKFVVGAVKNAQQDLEFSIHQIVEIALRALSSGVNDPNTAITCINNLTASMCYLSSAEFPSAYMKDEKEKVRIVADTLDFEGILDASFNQIRQCSSHNAAVIIRLMEVLCIIYEFCSSKHHRQAVKKHVDMTLRLGKETLSEKNDLQDLHARAKCFDI</sequence>
<evidence type="ECO:0000256" key="1">
    <source>
        <dbReference type="SAM" id="Phobius"/>
    </source>
</evidence>
<dbReference type="EMBL" id="AAQH01000006">
    <property type="protein sequence ID" value="EAT12499.1"/>
    <property type="molecule type" value="Genomic_DNA"/>
</dbReference>
<dbReference type="RefSeq" id="WP_007016100.1">
    <property type="nucleotide sequence ID" value="NZ_AAQH01000006.1"/>
</dbReference>
<organism evidence="2 3">
    <name type="scientific">Bermanella marisrubri</name>
    <dbReference type="NCBI Taxonomy" id="207949"/>
    <lineage>
        <taxon>Bacteria</taxon>
        <taxon>Pseudomonadati</taxon>
        <taxon>Pseudomonadota</taxon>
        <taxon>Gammaproteobacteria</taxon>
        <taxon>Oceanospirillales</taxon>
        <taxon>Oceanospirillaceae</taxon>
        <taxon>Bermanella</taxon>
    </lineage>
</organism>
<proteinExistence type="predicted"/>
<keyword evidence="1" id="KW-1133">Transmembrane helix</keyword>